<keyword evidence="2" id="KW-0472">Membrane</keyword>
<feature type="region of interest" description="Disordered" evidence="1">
    <location>
        <begin position="112"/>
        <end position="145"/>
    </location>
</feature>
<comment type="caution">
    <text evidence="3">The sequence shown here is derived from an EMBL/GenBank/DDBJ whole genome shotgun (WGS) entry which is preliminary data.</text>
</comment>
<gene>
    <name evidence="3" type="ORF">RJ639_008181</name>
</gene>
<dbReference type="AlphaFoldDB" id="A0AA89AX23"/>
<dbReference type="PANTHER" id="PTHR45786">
    <property type="entry name" value="DNA BINDING PROTEIN-LIKE"/>
    <property type="match status" value="1"/>
</dbReference>
<keyword evidence="2" id="KW-1133">Transmembrane helix</keyword>
<keyword evidence="2" id="KW-0812">Transmembrane</keyword>
<sequence length="354" mass="39271">MNARKTKSSANLPFGLLFTRVFEHFHVPLPTSTSECIPLPSHHVLDEISLRRAGFVLRSDLTFDTVLLERVTATDPSHTQSVPASAPASLLPPSPAPEIPSAAFFAPPSSIPPTPPSSTPFIPPVQTDPSSSSDLRSGTRLSGNLAVSSDEEERVRWWILTLVLDGLRHLFKTFSWIYCGVLVGSANLLVMLLSPVTKKKEFGGRWKTSTKETKADEKRLSGQNHHRIGSLLPLERKSPKFAQLYMYDSKNVVANRMAAFSTIDGSSNLDSKIVEKLVRVFDTNNEIVKMFRPARKWFKQADYEHVHLRLLECRASDGRLNNMPNVDEVAGLIPGSNPLNPRDIIVDDRTVGLN</sequence>
<feature type="compositionally biased region" description="Polar residues" evidence="1">
    <location>
        <begin position="127"/>
        <end position="145"/>
    </location>
</feature>
<evidence type="ECO:0000256" key="2">
    <source>
        <dbReference type="SAM" id="Phobius"/>
    </source>
</evidence>
<organism evidence="3 4">
    <name type="scientific">Escallonia herrerae</name>
    <dbReference type="NCBI Taxonomy" id="1293975"/>
    <lineage>
        <taxon>Eukaryota</taxon>
        <taxon>Viridiplantae</taxon>
        <taxon>Streptophyta</taxon>
        <taxon>Embryophyta</taxon>
        <taxon>Tracheophyta</taxon>
        <taxon>Spermatophyta</taxon>
        <taxon>Magnoliopsida</taxon>
        <taxon>eudicotyledons</taxon>
        <taxon>Gunneridae</taxon>
        <taxon>Pentapetalae</taxon>
        <taxon>asterids</taxon>
        <taxon>campanulids</taxon>
        <taxon>Escalloniales</taxon>
        <taxon>Escalloniaceae</taxon>
        <taxon>Escallonia</taxon>
    </lineage>
</organism>
<reference evidence="3" key="1">
    <citation type="submission" date="2022-12" db="EMBL/GenBank/DDBJ databases">
        <title>Draft genome assemblies for two species of Escallonia (Escalloniales).</title>
        <authorList>
            <person name="Chanderbali A."/>
            <person name="Dervinis C."/>
            <person name="Anghel I."/>
            <person name="Soltis D."/>
            <person name="Soltis P."/>
            <person name="Zapata F."/>
        </authorList>
    </citation>
    <scope>NUCLEOTIDE SEQUENCE</scope>
    <source>
        <strain evidence="3">UCBG64.0493</strain>
        <tissue evidence="3">Leaf</tissue>
    </source>
</reference>
<evidence type="ECO:0000256" key="1">
    <source>
        <dbReference type="SAM" id="MobiDB-lite"/>
    </source>
</evidence>
<feature type="transmembrane region" description="Helical" evidence="2">
    <location>
        <begin position="175"/>
        <end position="197"/>
    </location>
</feature>
<feature type="compositionally biased region" description="Pro residues" evidence="1">
    <location>
        <begin position="112"/>
        <end position="123"/>
    </location>
</feature>
<name>A0AA89AX23_9ASTE</name>
<protein>
    <submittedName>
        <fullName evidence="3">Uncharacterized protein</fullName>
    </submittedName>
</protein>
<dbReference type="PANTHER" id="PTHR45786:SF74">
    <property type="entry name" value="ATP-DEPENDENT DNA HELICASE"/>
    <property type="match status" value="1"/>
</dbReference>
<keyword evidence="4" id="KW-1185">Reference proteome</keyword>
<proteinExistence type="predicted"/>
<accession>A0AA89AX23</accession>
<dbReference type="EMBL" id="JAVXUP010001217">
    <property type="protein sequence ID" value="KAK3014461.1"/>
    <property type="molecule type" value="Genomic_DNA"/>
</dbReference>
<evidence type="ECO:0000313" key="4">
    <source>
        <dbReference type="Proteomes" id="UP001188597"/>
    </source>
</evidence>
<dbReference type="Proteomes" id="UP001188597">
    <property type="component" value="Unassembled WGS sequence"/>
</dbReference>
<evidence type="ECO:0000313" key="3">
    <source>
        <dbReference type="EMBL" id="KAK3014461.1"/>
    </source>
</evidence>